<feature type="domain" description="Microtubule-associated protein 1B/S N-terminal" evidence="2">
    <location>
        <begin position="20"/>
        <end position="216"/>
    </location>
</feature>
<dbReference type="InterPro" id="IPR026074">
    <property type="entry name" value="MAP1"/>
</dbReference>
<dbReference type="PANTHER" id="PTHR13843">
    <property type="entry name" value="MICROTUBULE-ASSOCIATED PROTEIN"/>
    <property type="match status" value="1"/>
</dbReference>
<evidence type="ECO:0000313" key="5">
    <source>
        <dbReference type="Proteomes" id="UP001152803"/>
    </source>
</evidence>
<dbReference type="GO" id="GO:0008017">
    <property type="term" value="F:microtubule binding"/>
    <property type="evidence" value="ECO:0007669"/>
    <property type="project" value="InterPro"/>
</dbReference>
<feature type="compositionally biased region" description="Acidic residues" evidence="1">
    <location>
        <begin position="427"/>
        <end position="445"/>
    </location>
</feature>
<dbReference type="GO" id="GO:0007409">
    <property type="term" value="P:axonogenesis"/>
    <property type="evidence" value="ECO:0007669"/>
    <property type="project" value="TreeGrafter"/>
</dbReference>
<organism evidence="4 5">
    <name type="scientific">Conger conger</name>
    <name type="common">Conger eel</name>
    <name type="synonym">Muraena conger</name>
    <dbReference type="NCBI Taxonomy" id="82655"/>
    <lineage>
        <taxon>Eukaryota</taxon>
        <taxon>Metazoa</taxon>
        <taxon>Chordata</taxon>
        <taxon>Craniata</taxon>
        <taxon>Vertebrata</taxon>
        <taxon>Euteleostomi</taxon>
        <taxon>Actinopterygii</taxon>
        <taxon>Neopterygii</taxon>
        <taxon>Teleostei</taxon>
        <taxon>Anguilliformes</taxon>
        <taxon>Congridae</taxon>
        <taxon>Conger</taxon>
    </lineage>
</organism>
<feature type="region of interest" description="Disordered" evidence="1">
    <location>
        <begin position="375"/>
        <end position="661"/>
    </location>
</feature>
<dbReference type="GO" id="GO:0003779">
    <property type="term" value="F:actin binding"/>
    <property type="evidence" value="ECO:0007669"/>
    <property type="project" value="TreeGrafter"/>
</dbReference>
<dbReference type="Proteomes" id="UP001152803">
    <property type="component" value="Unassembled WGS sequence"/>
</dbReference>
<evidence type="ECO:0000259" key="3">
    <source>
        <dbReference type="Pfam" id="PF25281"/>
    </source>
</evidence>
<feature type="compositionally biased region" description="Pro residues" evidence="1">
    <location>
        <begin position="548"/>
        <end position="563"/>
    </location>
</feature>
<evidence type="ECO:0000259" key="2">
    <source>
        <dbReference type="Pfam" id="PF23415"/>
    </source>
</evidence>
<evidence type="ECO:0000313" key="4">
    <source>
        <dbReference type="EMBL" id="KAJ8262780.1"/>
    </source>
</evidence>
<feature type="compositionally biased region" description="Basic and acidic residues" evidence="1">
    <location>
        <begin position="375"/>
        <end position="392"/>
    </location>
</feature>
<feature type="compositionally biased region" description="Basic and acidic residues" evidence="1">
    <location>
        <begin position="582"/>
        <end position="600"/>
    </location>
</feature>
<keyword evidence="5" id="KW-1185">Reference proteome</keyword>
<gene>
    <name evidence="4" type="ORF">COCON_G00152370</name>
</gene>
<evidence type="ECO:0008006" key="6">
    <source>
        <dbReference type="Google" id="ProtNLM"/>
    </source>
</evidence>
<dbReference type="OrthoDB" id="5371837at2759"/>
<comment type="caution">
    <text evidence="4">The sequence shown here is derived from an EMBL/GenBank/DDBJ whole genome shotgun (WGS) entry which is preliminary data.</text>
</comment>
<dbReference type="GO" id="GO:0045202">
    <property type="term" value="C:synapse"/>
    <property type="evidence" value="ECO:0007669"/>
    <property type="project" value="TreeGrafter"/>
</dbReference>
<feature type="compositionally biased region" description="Low complexity" evidence="1">
    <location>
        <begin position="492"/>
        <end position="504"/>
    </location>
</feature>
<dbReference type="GO" id="GO:0005875">
    <property type="term" value="C:microtubule associated complex"/>
    <property type="evidence" value="ECO:0007669"/>
    <property type="project" value="TreeGrafter"/>
</dbReference>
<dbReference type="EMBL" id="JAFJMO010000011">
    <property type="protein sequence ID" value="KAJ8262780.1"/>
    <property type="molecule type" value="Genomic_DNA"/>
</dbReference>
<dbReference type="Pfam" id="PF23415">
    <property type="entry name" value="MAPB1_N"/>
    <property type="match status" value="1"/>
</dbReference>
<feature type="compositionally biased region" description="Basic and acidic residues" evidence="1">
    <location>
        <begin position="413"/>
        <end position="426"/>
    </location>
</feature>
<dbReference type="GO" id="GO:0030425">
    <property type="term" value="C:dendrite"/>
    <property type="evidence" value="ECO:0007669"/>
    <property type="project" value="TreeGrafter"/>
</dbReference>
<dbReference type="GO" id="GO:0005829">
    <property type="term" value="C:cytosol"/>
    <property type="evidence" value="ECO:0007669"/>
    <property type="project" value="TreeGrafter"/>
</dbReference>
<accession>A0A9Q1HUH1</accession>
<protein>
    <recommendedName>
        <fullName evidence="6">Microtubule-associated protein 1B</fullName>
    </recommendedName>
</protein>
<dbReference type="GO" id="GO:0016358">
    <property type="term" value="P:dendrite development"/>
    <property type="evidence" value="ECO:0007669"/>
    <property type="project" value="TreeGrafter"/>
</dbReference>
<sequence length="779" mass="85109">MLTPEASSLSHRFVDNKFYLLVVIGEIVSEDHLKCAVADIEKGIRTWDTNLIDCNLDQELKLFVSRHSARFSPDVRGQRILHHKSNVLETVVLINPSDEAVSTEVRLMVSDTARHKLLVLSGQCFENTGELILQSGSFSFPDFIDIFTDQEIGELLSNTHPANKASITLFCPEEGDWKNSNLDKHNLQDFINMKLNSTVILPEMEGLSEFTEYLAESVEIPSPFDMLEPPTSGGFLKLSKPCCYIFPGGRGDSALFAVNGFNMLINGGSDRKSCFWKLVRHLDRVDSILLTHIGDDNLPGINSVLQRKIAELEEDQSQCSTANSEVVKNLISPDLGVVFLNVPEDIKNTEPNYRDFEELKAQKKDNDSLVIIRHDETALPKKSPEADEHAESLDEGITTTEPEGESGASPEEPEGKGKLSGDTNDKFEDEGTGLEESSEAGDYEEKELSPSFINPNPLEYFANAQEEEKPLAKSGGRPPPSGGKQHLKQCEETPATSTSESAPSQTDSDVPPGTEECPSITADANIDSEDDSETLPTDRTLTHRHADPPPAPIRDSAPSPPRPDVCMVDPEAVPATDSLENPSKKEASDQTTQKKQESKTKSAAMKTSTPKKKDPSVSKSKSDVKEAGGKDAKNATNANASRGPKSTTGSGSGKAAGGSSAPNCPPAYLDLVYIPNHCNAKNVDADFFKCVRSSYYVVSGNDLAAEEPSRAVLDSLLEGKSQWGNNMQVTLIPTHDSEVMREWYHETHEKQQDLNITVLASSSTVVMQDESFPACKIEL</sequence>
<dbReference type="GO" id="GO:0031114">
    <property type="term" value="P:regulation of microtubule depolymerization"/>
    <property type="evidence" value="ECO:0007669"/>
    <property type="project" value="TreeGrafter"/>
</dbReference>
<name>A0A9Q1HUH1_CONCO</name>
<dbReference type="GO" id="GO:0005874">
    <property type="term" value="C:microtubule"/>
    <property type="evidence" value="ECO:0007669"/>
    <property type="project" value="InterPro"/>
</dbReference>
<dbReference type="InterPro" id="IPR057480">
    <property type="entry name" value="MAP1A/B/S-like_MBL"/>
</dbReference>
<evidence type="ECO:0000256" key="1">
    <source>
        <dbReference type="SAM" id="MobiDB-lite"/>
    </source>
</evidence>
<dbReference type="GO" id="GO:0000226">
    <property type="term" value="P:microtubule cytoskeleton organization"/>
    <property type="evidence" value="ECO:0007669"/>
    <property type="project" value="InterPro"/>
</dbReference>
<dbReference type="Pfam" id="PF25281">
    <property type="entry name" value="MBL_MAP1B"/>
    <property type="match status" value="1"/>
</dbReference>
<proteinExistence type="predicted"/>
<dbReference type="InterPro" id="IPR056617">
    <property type="entry name" value="MAP1B/S_N"/>
</dbReference>
<feature type="compositionally biased region" description="Basic and acidic residues" evidence="1">
    <location>
        <begin position="611"/>
        <end position="633"/>
    </location>
</feature>
<reference evidence="4" key="1">
    <citation type="journal article" date="2023" name="Science">
        <title>Genome structures resolve the early diversification of teleost fishes.</title>
        <authorList>
            <person name="Parey E."/>
            <person name="Louis A."/>
            <person name="Montfort J."/>
            <person name="Bouchez O."/>
            <person name="Roques C."/>
            <person name="Iampietro C."/>
            <person name="Lluch J."/>
            <person name="Castinel A."/>
            <person name="Donnadieu C."/>
            <person name="Desvignes T."/>
            <person name="Floi Bucao C."/>
            <person name="Jouanno E."/>
            <person name="Wen M."/>
            <person name="Mejri S."/>
            <person name="Dirks R."/>
            <person name="Jansen H."/>
            <person name="Henkel C."/>
            <person name="Chen W.J."/>
            <person name="Zahm M."/>
            <person name="Cabau C."/>
            <person name="Klopp C."/>
            <person name="Thompson A.W."/>
            <person name="Robinson-Rechavi M."/>
            <person name="Braasch I."/>
            <person name="Lecointre G."/>
            <person name="Bobe J."/>
            <person name="Postlethwait J.H."/>
            <person name="Berthelot C."/>
            <person name="Roest Crollius H."/>
            <person name="Guiguen Y."/>
        </authorList>
    </citation>
    <scope>NUCLEOTIDE SEQUENCE</scope>
    <source>
        <strain evidence="4">Concon-B</strain>
    </source>
</reference>
<dbReference type="GO" id="GO:0043025">
    <property type="term" value="C:neuronal cell body"/>
    <property type="evidence" value="ECO:0007669"/>
    <property type="project" value="TreeGrafter"/>
</dbReference>
<feature type="domain" description="Microtubule-associated protein 1A/B/S-like MBL-like" evidence="3">
    <location>
        <begin position="221"/>
        <end position="354"/>
    </location>
</feature>
<dbReference type="PANTHER" id="PTHR13843:SF5">
    <property type="entry name" value="MICROTUBULE-ASSOCIATED PROTEIN 1B"/>
    <property type="match status" value="1"/>
</dbReference>
<dbReference type="AlphaFoldDB" id="A0A9Q1HUH1"/>